<evidence type="ECO:0000313" key="2">
    <source>
        <dbReference type="Proteomes" id="UP000295517"/>
    </source>
</evidence>
<gene>
    <name evidence="1" type="ORF">E3983_11670</name>
</gene>
<dbReference type="RefSeq" id="WP_135061099.1">
    <property type="nucleotide sequence ID" value="NZ_CP038254.1"/>
</dbReference>
<dbReference type="AlphaFoldDB" id="A0AAX1EIG0"/>
<reference evidence="1 2" key="1">
    <citation type="submission" date="2019-03" db="EMBL/GenBank/DDBJ databases">
        <title>Diverse conjugative elements silence natural transformation in Legionella species.</title>
        <authorList>
            <person name="Durieux I."/>
            <person name="Ginevra C."/>
            <person name="Attaiech L."/>
            <person name="Picq K."/>
            <person name="Juan P.A."/>
            <person name="Jarraud S."/>
            <person name="Charpentier X."/>
        </authorList>
    </citation>
    <scope>NUCLEOTIDE SEQUENCE [LARGE SCALE GENOMIC DNA]</scope>
    <source>
        <strain evidence="1 2">HL-0427-4011</strain>
    </source>
</reference>
<dbReference type="Proteomes" id="UP000295517">
    <property type="component" value="Chromosome"/>
</dbReference>
<organism evidence="1 2">
    <name type="scientific">Legionella israelensis</name>
    <dbReference type="NCBI Taxonomy" id="454"/>
    <lineage>
        <taxon>Bacteria</taxon>
        <taxon>Pseudomonadati</taxon>
        <taxon>Pseudomonadota</taxon>
        <taxon>Gammaproteobacteria</taxon>
        <taxon>Legionellales</taxon>
        <taxon>Legionellaceae</taxon>
        <taxon>Legionella</taxon>
    </lineage>
</organism>
<sequence length="86" mass="10219">MVFFYQKVLQAETVDEESASSEVKLWLDIQKAFDVCEELITVNSNVVRSSLQYYNRIFEEIVKTMTKEESPLTYEKKVKNFHSDWN</sequence>
<proteinExistence type="predicted"/>
<accession>A0AAX1EIG0</accession>
<dbReference type="EMBL" id="CP038254">
    <property type="protein sequence ID" value="QBR84951.1"/>
    <property type="molecule type" value="Genomic_DNA"/>
</dbReference>
<name>A0AAX1EIG0_9GAMM</name>
<evidence type="ECO:0000313" key="1">
    <source>
        <dbReference type="EMBL" id="QBR84951.1"/>
    </source>
</evidence>
<protein>
    <submittedName>
        <fullName evidence="1">Uncharacterized protein</fullName>
    </submittedName>
</protein>